<accession>A0A2X2CHU0</accession>
<evidence type="ECO:0000313" key="2">
    <source>
        <dbReference type="Proteomes" id="UP000250443"/>
    </source>
</evidence>
<dbReference type="AlphaFoldDB" id="A0A2X2CHU0"/>
<dbReference type="Proteomes" id="UP000250443">
    <property type="component" value="Unassembled WGS sequence"/>
</dbReference>
<proteinExistence type="predicted"/>
<name>A0A2X2CHU0_PSELU</name>
<gene>
    <name evidence="1" type="ORF">NCTC11842_01657</name>
</gene>
<reference evidence="1 2" key="1">
    <citation type="submission" date="2018-06" db="EMBL/GenBank/DDBJ databases">
        <authorList>
            <consortium name="Pathogen Informatics"/>
            <person name="Doyle S."/>
        </authorList>
    </citation>
    <scope>NUCLEOTIDE SEQUENCE [LARGE SCALE GENOMIC DNA]</scope>
    <source>
        <strain evidence="1 2">NCTC11842</strain>
    </source>
</reference>
<organism evidence="1 2">
    <name type="scientific">Pseudomonas luteola</name>
    <dbReference type="NCBI Taxonomy" id="47886"/>
    <lineage>
        <taxon>Bacteria</taxon>
        <taxon>Pseudomonadati</taxon>
        <taxon>Pseudomonadota</taxon>
        <taxon>Gammaproteobacteria</taxon>
        <taxon>Pseudomonadales</taxon>
        <taxon>Pseudomonadaceae</taxon>
        <taxon>Pseudomonas</taxon>
    </lineage>
</organism>
<evidence type="ECO:0000313" key="1">
    <source>
        <dbReference type="EMBL" id="SPZ05226.1"/>
    </source>
</evidence>
<dbReference type="RefSeq" id="WP_019363930.1">
    <property type="nucleotide sequence ID" value="NZ_DAMAAI010000024.1"/>
</dbReference>
<protein>
    <submittedName>
        <fullName evidence="1">Uncharacterized protein</fullName>
    </submittedName>
</protein>
<sequence length="93" mass="10018">MNIRSYTAQLGKDTAGKDVCVLLILDGVTAITLAPKQEMQASLTLAGLHLKSEAHDFLFEKPAQDIVNALKKGLPLVVKHTASNYESAIKVTL</sequence>
<dbReference type="GeneID" id="300269698"/>
<dbReference type="EMBL" id="UAUF01000010">
    <property type="protein sequence ID" value="SPZ05226.1"/>
    <property type="molecule type" value="Genomic_DNA"/>
</dbReference>